<dbReference type="InterPro" id="IPR001128">
    <property type="entry name" value="Cyt_P450"/>
</dbReference>
<comment type="pathway">
    <text evidence="3">Secondary metabolite biosynthesis; terpenoid biosynthesis.</text>
</comment>
<dbReference type="Pfam" id="PF00067">
    <property type="entry name" value="p450"/>
    <property type="match status" value="1"/>
</dbReference>
<accession>A0A4S8MKN5</accession>
<dbReference type="PANTHER" id="PTHR24305">
    <property type="entry name" value="CYTOCHROME P450"/>
    <property type="match status" value="1"/>
</dbReference>
<keyword evidence="16" id="KW-1185">Reference proteome</keyword>
<evidence type="ECO:0000256" key="2">
    <source>
        <dbReference type="ARBA" id="ARBA00004370"/>
    </source>
</evidence>
<keyword evidence="12" id="KW-0472">Membrane</keyword>
<dbReference type="InterPro" id="IPR017972">
    <property type="entry name" value="Cyt_P450_CS"/>
</dbReference>
<evidence type="ECO:0000256" key="9">
    <source>
        <dbReference type="ARBA" id="ARBA00023002"/>
    </source>
</evidence>
<dbReference type="OrthoDB" id="1470350at2759"/>
<keyword evidence="6" id="KW-0812">Transmembrane</keyword>
<dbReference type="GO" id="GO:0020037">
    <property type="term" value="F:heme binding"/>
    <property type="evidence" value="ECO:0007669"/>
    <property type="project" value="InterPro"/>
</dbReference>
<keyword evidence="11 14" id="KW-0503">Monooxygenase</keyword>
<evidence type="ECO:0000256" key="12">
    <source>
        <dbReference type="ARBA" id="ARBA00023136"/>
    </source>
</evidence>
<evidence type="ECO:0000256" key="4">
    <source>
        <dbReference type="ARBA" id="ARBA00010617"/>
    </source>
</evidence>
<keyword evidence="7 13" id="KW-0479">Metal-binding</keyword>
<dbReference type="EMBL" id="ML179068">
    <property type="protein sequence ID" value="THV03390.1"/>
    <property type="molecule type" value="Genomic_DNA"/>
</dbReference>
<dbReference type="InterPro" id="IPR050121">
    <property type="entry name" value="Cytochrome_P450_monoxygenase"/>
</dbReference>
<dbReference type="AlphaFoldDB" id="A0A4S8MKN5"/>
<dbReference type="SUPFAM" id="SSF48264">
    <property type="entry name" value="Cytochrome P450"/>
    <property type="match status" value="1"/>
</dbReference>
<dbReference type="Gene3D" id="1.10.630.10">
    <property type="entry name" value="Cytochrome P450"/>
    <property type="match status" value="1"/>
</dbReference>
<dbReference type="GO" id="GO:0004497">
    <property type="term" value="F:monooxygenase activity"/>
    <property type="evidence" value="ECO:0007669"/>
    <property type="project" value="UniProtKB-KW"/>
</dbReference>
<feature type="binding site" description="axial binding residue" evidence="13">
    <location>
        <position position="444"/>
    </location>
    <ligand>
        <name>heme</name>
        <dbReference type="ChEBI" id="CHEBI:30413"/>
    </ligand>
    <ligandPart>
        <name>Fe</name>
        <dbReference type="ChEBI" id="CHEBI:18248"/>
    </ligandPart>
</feature>
<evidence type="ECO:0000256" key="11">
    <source>
        <dbReference type="ARBA" id="ARBA00023033"/>
    </source>
</evidence>
<dbReference type="PRINTS" id="PR00385">
    <property type="entry name" value="P450"/>
</dbReference>
<gene>
    <name evidence="15" type="ORF">K435DRAFT_651575</name>
</gene>
<keyword evidence="9 14" id="KW-0560">Oxidoreductase</keyword>
<dbReference type="PROSITE" id="PS00086">
    <property type="entry name" value="CYTOCHROME_P450"/>
    <property type="match status" value="1"/>
</dbReference>
<evidence type="ECO:0000256" key="10">
    <source>
        <dbReference type="ARBA" id="ARBA00023004"/>
    </source>
</evidence>
<dbReference type="InterPro" id="IPR036396">
    <property type="entry name" value="Cyt_P450_sf"/>
</dbReference>
<dbReference type="GO" id="GO:0005506">
    <property type="term" value="F:iron ion binding"/>
    <property type="evidence" value="ECO:0007669"/>
    <property type="project" value="InterPro"/>
</dbReference>
<organism evidence="15 16">
    <name type="scientific">Dendrothele bispora (strain CBS 962.96)</name>
    <dbReference type="NCBI Taxonomy" id="1314807"/>
    <lineage>
        <taxon>Eukaryota</taxon>
        <taxon>Fungi</taxon>
        <taxon>Dikarya</taxon>
        <taxon>Basidiomycota</taxon>
        <taxon>Agaricomycotina</taxon>
        <taxon>Agaricomycetes</taxon>
        <taxon>Agaricomycetidae</taxon>
        <taxon>Agaricales</taxon>
        <taxon>Agaricales incertae sedis</taxon>
        <taxon>Dendrothele</taxon>
    </lineage>
</organism>
<proteinExistence type="inferred from homology"/>
<dbReference type="CDD" id="cd11062">
    <property type="entry name" value="CYP58-like"/>
    <property type="match status" value="1"/>
</dbReference>
<dbReference type="GO" id="GO:0016020">
    <property type="term" value="C:membrane"/>
    <property type="evidence" value="ECO:0007669"/>
    <property type="project" value="UniProtKB-SubCell"/>
</dbReference>
<comment type="subcellular location">
    <subcellularLocation>
        <location evidence="2">Membrane</location>
    </subcellularLocation>
</comment>
<evidence type="ECO:0000313" key="16">
    <source>
        <dbReference type="Proteomes" id="UP000297245"/>
    </source>
</evidence>
<evidence type="ECO:0000256" key="6">
    <source>
        <dbReference type="ARBA" id="ARBA00022692"/>
    </source>
</evidence>
<dbReference type="PRINTS" id="PR00463">
    <property type="entry name" value="EP450I"/>
</dbReference>
<dbReference type="GO" id="GO:0016705">
    <property type="term" value="F:oxidoreductase activity, acting on paired donors, with incorporation or reduction of molecular oxygen"/>
    <property type="evidence" value="ECO:0007669"/>
    <property type="project" value="InterPro"/>
</dbReference>
<protein>
    <submittedName>
        <fullName evidence="15">Cytochrome P450</fullName>
    </submittedName>
</protein>
<keyword evidence="8" id="KW-1133">Transmembrane helix</keyword>
<evidence type="ECO:0000256" key="7">
    <source>
        <dbReference type="ARBA" id="ARBA00022723"/>
    </source>
</evidence>
<keyword evidence="5 13" id="KW-0349">Heme</keyword>
<evidence type="ECO:0000256" key="3">
    <source>
        <dbReference type="ARBA" id="ARBA00004721"/>
    </source>
</evidence>
<name>A0A4S8MKN5_DENBC</name>
<keyword evidence="10 13" id="KW-0408">Iron</keyword>
<dbReference type="Proteomes" id="UP000297245">
    <property type="component" value="Unassembled WGS sequence"/>
</dbReference>
<evidence type="ECO:0000256" key="5">
    <source>
        <dbReference type="ARBA" id="ARBA00022617"/>
    </source>
</evidence>
<sequence length="502" mass="57241">MALSTIGILQNLLLVYAGYTLCKVVYRVKFSPLRAFKGPLIAVSTNLYRFYYDAILQGRFLSNLEVLHQQYGSVVRIGPNALHFNSLRAYFDIYKADSSVVKDPELYAVFGFDESSIGFTDPNASLMRRELLSPFFSRRAILELEAVIQSKVDKSVNLLKEYTAEKPVNAHYAFRCLTLDVIWNYCFADDFNALDAKDFTHPILVSIQTQIRSFWVLKYIPILLFTILSVPDTVFKYVSPTLFVYLESRRRYTEMVDKLLDDPSTLHDSDRATIFHHLILPQKHLKGSNQIPSRSSLIDEAIALVQAGSDTVANTCTIGIFHVLDDPFIRKKLLDELRLAWPDEESQVSLQTLEKLSYLTAVIKESLRLSTGVVTPLSRVVGPQGAIIDGHHVPAGTIVAMGATFVHKNEEIFPEPLRFWPERWIENASLNRYLVPFSRGPRMCLGMNLAWAELYLIFANVLRKLDLTPYNTSAEDFRTYRELFVPVYDGREFHLARSTNAK</sequence>
<evidence type="ECO:0000256" key="14">
    <source>
        <dbReference type="RuleBase" id="RU000461"/>
    </source>
</evidence>
<evidence type="ECO:0000256" key="1">
    <source>
        <dbReference type="ARBA" id="ARBA00001971"/>
    </source>
</evidence>
<comment type="similarity">
    <text evidence="4 14">Belongs to the cytochrome P450 family.</text>
</comment>
<dbReference type="InterPro" id="IPR002401">
    <property type="entry name" value="Cyt_P450_E_grp-I"/>
</dbReference>
<comment type="cofactor">
    <cofactor evidence="1 13">
        <name>heme</name>
        <dbReference type="ChEBI" id="CHEBI:30413"/>
    </cofactor>
</comment>
<evidence type="ECO:0000256" key="13">
    <source>
        <dbReference type="PIRSR" id="PIRSR602401-1"/>
    </source>
</evidence>
<evidence type="ECO:0000256" key="8">
    <source>
        <dbReference type="ARBA" id="ARBA00022989"/>
    </source>
</evidence>
<evidence type="ECO:0000313" key="15">
    <source>
        <dbReference type="EMBL" id="THV03390.1"/>
    </source>
</evidence>
<reference evidence="15 16" key="1">
    <citation type="journal article" date="2019" name="Nat. Ecol. Evol.">
        <title>Megaphylogeny resolves global patterns of mushroom evolution.</title>
        <authorList>
            <person name="Varga T."/>
            <person name="Krizsan K."/>
            <person name="Foldi C."/>
            <person name="Dima B."/>
            <person name="Sanchez-Garcia M."/>
            <person name="Sanchez-Ramirez S."/>
            <person name="Szollosi G.J."/>
            <person name="Szarkandi J.G."/>
            <person name="Papp V."/>
            <person name="Albert L."/>
            <person name="Andreopoulos W."/>
            <person name="Angelini C."/>
            <person name="Antonin V."/>
            <person name="Barry K.W."/>
            <person name="Bougher N.L."/>
            <person name="Buchanan P."/>
            <person name="Buyck B."/>
            <person name="Bense V."/>
            <person name="Catcheside P."/>
            <person name="Chovatia M."/>
            <person name="Cooper J."/>
            <person name="Damon W."/>
            <person name="Desjardin D."/>
            <person name="Finy P."/>
            <person name="Geml J."/>
            <person name="Haridas S."/>
            <person name="Hughes K."/>
            <person name="Justo A."/>
            <person name="Karasinski D."/>
            <person name="Kautmanova I."/>
            <person name="Kiss B."/>
            <person name="Kocsube S."/>
            <person name="Kotiranta H."/>
            <person name="LaButti K.M."/>
            <person name="Lechner B.E."/>
            <person name="Liimatainen K."/>
            <person name="Lipzen A."/>
            <person name="Lukacs Z."/>
            <person name="Mihaltcheva S."/>
            <person name="Morgado L.N."/>
            <person name="Niskanen T."/>
            <person name="Noordeloos M.E."/>
            <person name="Ohm R.A."/>
            <person name="Ortiz-Santana B."/>
            <person name="Ovrebo C."/>
            <person name="Racz N."/>
            <person name="Riley R."/>
            <person name="Savchenko A."/>
            <person name="Shiryaev A."/>
            <person name="Soop K."/>
            <person name="Spirin V."/>
            <person name="Szebenyi C."/>
            <person name="Tomsovsky M."/>
            <person name="Tulloss R.E."/>
            <person name="Uehling J."/>
            <person name="Grigoriev I.V."/>
            <person name="Vagvolgyi C."/>
            <person name="Papp T."/>
            <person name="Martin F.M."/>
            <person name="Miettinen O."/>
            <person name="Hibbett D.S."/>
            <person name="Nagy L.G."/>
        </authorList>
    </citation>
    <scope>NUCLEOTIDE SEQUENCE [LARGE SCALE GENOMIC DNA]</scope>
    <source>
        <strain evidence="15 16">CBS 962.96</strain>
    </source>
</reference>
<dbReference type="PANTHER" id="PTHR24305:SF166">
    <property type="entry name" value="CYTOCHROME P450 12A4, MITOCHONDRIAL-RELATED"/>
    <property type="match status" value="1"/>
</dbReference>